<proteinExistence type="predicted"/>
<dbReference type="OrthoDB" id="238599at2"/>
<dbReference type="RefSeq" id="WP_145384693.1">
    <property type="nucleotide sequence ID" value="NZ_CP037423.1"/>
</dbReference>
<gene>
    <name evidence="1" type="ORF">Enr13x_07290</name>
</gene>
<sequence>MTRNTSYAIELRAGDPLPSESVWIGGISQQSIRPGVQVNTEVTAGSENASYGEVGNVQPDATFTTMDIKTLLNVIGTKGECLIGGSDLGFKMWAIKRLPCGGIDLTGVSPAGKHTSWTIPNGLIIPQTLSVSHGSRASLSAQVFSLWDETNDSLIITPDIEYPGAAVTPPAITDVNGYHLGPVDICGETFTDKTSISIGFGISVQPQSADGDINAKSLFIAERKPVVQITCYDIEKFRDSKIPLVGKHATHGDTSFVLRKKVHGSGAFETGANHAEFTIDGVATIQEISASGHAPHAMQVTVNGLDDATNDMIVMDLAHTLA</sequence>
<dbReference type="Proteomes" id="UP000319004">
    <property type="component" value="Chromosome"/>
</dbReference>
<dbReference type="EMBL" id="CP037423">
    <property type="protein sequence ID" value="QDV40893.1"/>
    <property type="molecule type" value="Genomic_DNA"/>
</dbReference>
<keyword evidence="2" id="KW-1185">Reference proteome</keyword>
<reference evidence="1 2" key="1">
    <citation type="submission" date="2019-03" db="EMBL/GenBank/DDBJ databases">
        <title>Deep-cultivation of Planctomycetes and their phenomic and genomic characterization uncovers novel biology.</title>
        <authorList>
            <person name="Wiegand S."/>
            <person name="Jogler M."/>
            <person name="Boedeker C."/>
            <person name="Pinto D."/>
            <person name="Vollmers J."/>
            <person name="Rivas-Marin E."/>
            <person name="Kohn T."/>
            <person name="Peeters S.H."/>
            <person name="Heuer A."/>
            <person name="Rast P."/>
            <person name="Oberbeckmann S."/>
            <person name="Bunk B."/>
            <person name="Jeske O."/>
            <person name="Meyerdierks A."/>
            <person name="Storesund J.E."/>
            <person name="Kallscheuer N."/>
            <person name="Luecker S."/>
            <person name="Lage O.M."/>
            <person name="Pohl T."/>
            <person name="Merkel B.J."/>
            <person name="Hornburger P."/>
            <person name="Mueller R.-W."/>
            <person name="Bruemmer F."/>
            <person name="Labrenz M."/>
            <person name="Spormann A.M."/>
            <person name="Op den Camp H."/>
            <person name="Overmann J."/>
            <person name="Amann R."/>
            <person name="Jetten M.S.M."/>
            <person name="Mascher T."/>
            <person name="Medema M.H."/>
            <person name="Devos D.P."/>
            <person name="Kaster A.-K."/>
            <person name="Ovreas L."/>
            <person name="Rohde M."/>
            <person name="Galperin M.Y."/>
            <person name="Jogler C."/>
        </authorList>
    </citation>
    <scope>NUCLEOTIDE SEQUENCE [LARGE SCALE GENOMIC DNA]</scope>
    <source>
        <strain evidence="1 2">Enr13</strain>
    </source>
</reference>
<evidence type="ECO:0000313" key="1">
    <source>
        <dbReference type="EMBL" id="QDV40893.1"/>
    </source>
</evidence>
<name>A0A518HJ97_9BACT</name>
<evidence type="ECO:0000313" key="2">
    <source>
        <dbReference type="Proteomes" id="UP000319004"/>
    </source>
</evidence>
<organism evidence="1 2">
    <name type="scientific">Stieleria neptunia</name>
    <dbReference type="NCBI Taxonomy" id="2527979"/>
    <lineage>
        <taxon>Bacteria</taxon>
        <taxon>Pseudomonadati</taxon>
        <taxon>Planctomycetota</taxon>
        <taxon>Planctomycetia</taxon>
        <taxon>Pirellulales</taxon>
        <taxon>Pirellulaceae</taxon>
        <taxon>Stieleria</taxon>
    </lineage>
</organism>
<protein>
    <submittedName>
        <fullName evidence="1">Uncharacterized protein</fullName>
    </submittedName>
</protein>
<dbReference type="KEGG" id="snep:Enr13x_07290"/>
<accession>A0A518HJ97</accession>
<dbReference type="AlphaFoldDB" id="A0A518HJ97"/>